<keyword evidence="3" id="KW-1185">Reference proteome</keyword>
<proteinExistence type="predicted"/>
<evidence type="ECO:0000313" key="2">
    <source>
        <dbReference type="EMBL" id="KJA18442.1"/>
    </source>
</evidence>
<dbReference type="AlphaFoldDB" id="A0A0D2KUR8"/>
<organism evidence="2 3">
    <name type="scientific">Hypholoma sublateritium (strain FD-334 SS-4)</name>
    <dbReference type="NCBI Taxonomy" id="945553"/>
    <lineage>
        <taxon>Eukaryota</taxon>
        <taxon>Fungi</taxon>
        <taxon>Dikarya</taxon>
        <taxon>Basidiomycota</taxon>
        <taxon>Agaricomycotina</taxon>
        <taxon>Agaricomycetes</taxon>
        <taxon>Agaricomycetidae</taxon>
        <taxon>Agaricales</taxon>
        <taxon>Agaricineae</taxon>
        <taxon>Strophariaceae</taxon>
        <taxon>Hypholoma</taxon>
    </lineage>
</organism>
<evidence type="ECO:0000256" key="1">
    <source>
        <dbReference type="SAM" id="MobiDB-lite"/>
    </source>
</evidence>
<evidence type="ECO:0000313" key="3">
    <source>
        <dbReference type="Proteomes" id="UP000054270"/>
    </source>
</evidence>
<dbReference type="Proteomes" id="UP000054270">
    <property type="component" value="Unassembled WGS sequence"/>
</dbReference>
<accession>A0A0D2KUR8</accession>
<name>A0A0D2KUR8_HYPSF</name>
<dbReference type="EMBL" id="KN817589">
    <property type="protein sequence ID" value="KJA18442.1"/>
    <property type="molecule type" value="Genomic_DNA"/>
</dbReference>
<sequence length="132" mass="14433">MAEGEAISKKITETENLLKTLEDSKDDIQGRIHEANFQAGHVLSYFHQTGQGIPEVQVFETSPLLLDNDFDETPSAEPFANLPDSDQDSEPLSCSDVSEASKADLQFSVIFPLQLCSSNAVVVFTESFHSAP</sequence>
<feature type="region of interest" description="Disordered" evidence="1">
    <location>
        <begin position="67"/>
        <end position="94"/>
    </location>
</feature>
<reference evidence="3" key="1">
    <citation type="submission" date="2014-04" db="EMBL/GenBank/DDBJ databases">
        <title>Evolutionary Origins and Diversification of the Mycorrhizal Mutualists.</title>
        <authorList>
            <consortium name="DOE Joint Genome Institute"/>
            <consortium name="Mycorrhizal Genomics Consortium"/>
            <person name="Kohler A."/>
            <person name="Kuo A."/>
            <person name="Nagy L.G."/>
            <person name="Floudas D."/>
            <person name="Copeland A."/>
            <person name="Barry K.W."/>
            <person name="Cichocki N."/>
            <person name="Veneault-Fourrey C."/>
            <person name="LaButti K."/>
            <person name="Lindquist E.A."/>
            <person name="Lipzen A."/>
            <person name="Lundell T."/>
            <person name="Morin E."/>
            <person name="Murat C."/>
            <person name="Riley R."/>
            <person name="Ohm R."/>
            <person name="Sun H."/>
            <person name="Tunlid A."/>
            <person name="Henrissat B."/>
            <person name="Grigoriev I.V."/>
            <person name="Hibbett D.S."/>
            <person name="Martin F."/>
        </authorList>
    </citation>
    <scope>NUCLEOTIDE SEQUENCE [LARGE SCALE GENOMIC DNA]</scope>
    <source>
        <strain evidence="3">FD-334 SS-4</strain>
    </source>
</reference>
<protein>
    <submittedName>
        <fullName evidence="2">Uncharacterized protein</fullName>
    </submittedName>
</protein>
<gene>
    <name evidence="2" type="ORF">HYPSUDRAFT_959199</name>
</gene>